<evidence type="ECO:0000313" key="1">
    <source>
        <dbReference type="EMBL" id="AGO84404.1"/>
    </source>
</evidence>
<dbReference type="InterPro" id="IPR036770">
    <property type="entry name" value="Ankyrin_rpt-contain_sf"/>
</dbReference>
<organism evidence="1 2">
    <name type="scientific">Pandoravirus salinus</name>
    <dbReference type="NCBI Taxonomy" id="1349410"/>
    <lineage>
        <taxon>Viruses</taxon>
        <taxon>Pandoravirus</taxon>
    </lineage>
</organism>
<proteinExistence type="predicted"/>
<sequence length="423" mass="47211">MESDAFRGTAMHTVTGIIGLPPEIICAIVGRLSNKDLVSARVAHRCFSVQETEATKTRRMHDVWLRTSPERACRSGRDDVLTYLYARNRVPQTADLCATAVESGSVDMVRLVRQRCRYWHAKPYFWSDDKALESALDKGHVSIAWHLVEESTSLDFRALLSKAIRLGRNEVIDRLVATRHPKWDASYALQIAASCGNLDVVAASVPVPDTSLRVALLHASCYGHVEIVCFLLDVAPQIDPSYALRWAARSVGVVRMLLERYPDLDARHLFDNPHVSLEVARFLRSVYPDCSLQRFLENAESVGAARFACESDPQLDLQMGLDAAATNHCFNIVKSLYDRDNTLDLGRAVVIAANMETTDVIEMLYAMSPKIDLQCALDLAKHPSFAKQLCRAHLDLCVDALIVRCECLGEWAFLRDLAGQGRL</sequence>
<dbReference type="GeneID" id="16606191"/>
<dbReference type="Proteomes" id="UP000204584">
    <property type="component" value="Segment"/>
</dbReference>
<accession>S4VV06</accession>
<dbReference type="InterPro" id="IPR052050">
    <property type="entry name" value="SecEffector_AnkRepeat"/>
</dbReference>
<dbReference type="EMBL" id="KC977571">
    <property type="protein sequence ID" value="AGO84404.1"/>
    <property type="molecule type" value="Genomic_DNA"/>
</dbReference>
<reference evidence="1 2" key="1">
    <citation type="journal article" date="2013" name="Science">
        <title>Pandoraviruses: amoeba viruses with genomes up to 2.5 Mb reaching that of parasitic eukaryotes.</title>
        <authorList>
            <person name="Philippe N."/>
            <person name="Legendre M."/>
            <person name="Doutre G."/>
            <person name="Coute Y."/>
            <person name="Poirot O."/>
            <person name="Lescot M."/>
            <person name="Arslan D."/>
            <person name="Seltzer V."/>
            <person name="Bertaux L."/>
            <person name="Bruley C."/>
            <person name="Garin J."/>
            <person name="Claverie J.M."/>
            <person name="Abergel C."/>
        </authorList>
    </citation>
    <scope>NUCLEOTIDE SEQUENCE [LARGE SCALE GENOMIC DNA]</scope>
</reference>
<keyword evidence="2" id="KW-1185">Reference proteome</keyword>
<dbReference type="SUPFAM" id="SSF48403">
    <property type="entry name" value="Ankyrin repeat"/>
    <property type="match status" value="1"/>
</dbReference>
<name>S4VV06_9VIRU</name>
<protein>
    <submittedName>
        <fullName evidence="1">Ankyrin repeat domain containing protein</fullName>
    </submittedName>
</protein>
<dbReference type="KEGG" id="vg:16606191"/>
<dbReference type="Gene3D" id="1.25.40.20">
    <property type="entry name" value="Ankyrin repeat-containing domain"/>
    <property type="match status" value="1"/>
</dbReference>
<dbReference type="PANTHER" id="PTHR46586">
    <property type="entry name" value="ANKYRIN REPEAT-CONTAINING PROTEIN"/>
    <property type="match status" value="1"/>
</dbReference>
<gene>
    <name evidence="1" type="ORF">psal_cds_559</name>
</gene>
<dbReference type="RefSeq" id="YP_008437475.1">
    <property type="nucleotide sequence ID" value="NC_022098.1"/>
</dbReference>
<evidence type="ECO:0000313" key="2">
    <source>
        <dbReference type="Proteomes" id="UP000204584"/>
    </source>
</evidence>
<dbReference type="PANTHER" id="PTHR46586:SF3">
    <property type="entry name" value="ANKYRIN REPEAT-CONTAINING PROTEIN"/>
    <property type="match status" value="1"/>
</dbReference>